<dbReference type="EMBL" id="JAWXYG010000006">
    <property type="protein sequence ID" value="KAK4268784.1"/>
    <property type="molecule type" value="Genomic_DNA"/>
</dbReference>
<organism evidence="3 4">
    <name type="scientific">Acacia crassicarpa</name>
    <name type="common">northern wattle</name>
    <dbReference type="NCBI Taxonomy" id="499986"/>
    <lineage>
        <taxon>Eukaryota</taxon>
        <taxon>Viridiplantae</taxon>
        <taxon>Streptophyta</taxon>
        <taxon>Embryophyta</taxon>
        <taxon>Tracheophyta</taxon>
        <taxon>Spermatophyta</taxon>
        <taxon>Magnoliopsida</taxon>
        <taxon>eudicotyledons</taxon>
        <taxon>Gunneridae</taxon>
        <taxon>Pentapetalae</taxon>
        <taxon>rosids</taxon>
        <taxon>fabids</taxon>
        <taxon>Fabales</taxon>
        <taxon>Fabaceae</taxon>
        <taxon>Caesalpinioideae</taxon>
        <taxon>mimosoid clade</taxon>
        <taxon>Acacieae</taxon>
        <taxon>Acacia</taxon>
    </lineage>
</organism>
<accession>A0AAE1JIR3</accession>
<reference evidence="3" key="1">
    <citation type="submission" date="2023-10" db="EMBL/GenBank/DDBJ databases">
        <title>Chromosome-level genome of the transformable northern wattle, Acacia crassicarpa.</title>
        <authorList>
            <person name="Massaro I."/>
            <person name="Sinha N.R."/>
            <person name="Poethig S."/>
            <person name="Leichty A.R."/>
        </authorList>
    </citation>
    <scope>NUCLEOTIDE SEQUENCE</scope>
    <source>
        <strain evidence="3">Acra3RX</strain>
        <tissue evidence="3">Leaf</tissue>
    </source>
</reference>
<dbReference type="Proteomes" id="UP001293593">
    <property type="component" value="Unassembled WGS sequence"/>
</dbReference>
<evidence type="ECO:0000259" key="2">
    <source>
        <dbReference type="SMART" id="SM00672"/>
    </source>
</evidence>
<feature type="domain" description="Glycosyl transferase CAP10" evidence="2">
    <location>
        <begin position="165"/>
        <end position="412"/>
    </location>
</feature>
<dbReference type="InterPro" id="IPR051091">
    <property type="entry name" value="O-Glucosyltr/Glycosyltrsf_90"/>
</dbReference>
<evidence type="ECO:0000256" key="1">
    <source>
        <dbReference type="SAM" id="MobiDB-lite"/>
    </source>
</evidence>
<dbReference type="PANTHER" id="PTHR12203:SF85">
    <property type="entry name" value="GLYCOSYLTRANSFERASE FAMILY 90 PROTEIN"/>
    <property type="match status" value="1"/>
</dbReference>
<dbReference type="InterPro" id="IPR006598">
    <property type="entry name" value="CAP10"/>
</dbReference>
<evidence type="ECO:0000313" key="3">
    <source>
        <dbReference type="EMBL" id="KAK4268784.1"/>
    </source>
</evidence>
<dbReference type="SMART" id="SM00672">
    <property type="entry name" value="CAP10"/>
    <property type="match status" value="1"/>
</dbReference>
<dbReference type="PANTHER" id="PTHR12203">
    <property type="entry name" value="KDEL LYS-ASP-GLU-LEU CONTAINING - RELATED"/>
    <property type="match status" value="1"/>
</dbReference>
<dbReference type="Pfam" id="PF05686">
    <property type="entry name" value="Glyco_transf_90"/>
    <property type="match status" value="1"/>
</dbReference>
<feature type="compositionally biased region" description="Low complexity" evidence="1">
    <location>
        <begin position="74"/>
        <end position="87"/>
    </location>
</feature>
<name>A0AAE1JIR3_9FABA</name>
<feature type="compositionally biased region" description="Pro residues" evidence="1">
    <location>
        <begin position="62"/>
        <end position="73"/>
    </location>
</feature>
<proteinExistence type="predicted"/>
<keyword evidence="4" id="KW-1185">Reference proteome</keyword>
<protein>
    <recommendedName>
        <fullName evidence="2">Glycosyl transferase CAP10 domain-containing protein</fullName>
    </recommendedName>
</protein>
<dbReference type="AlphaFoldDB" id="A0AAE1JIR3"/>
<gene>
    <name evidence="3" type="ORF">QN277_022024</name>
</gene>
<feature type="region of interest" description="Disordered" evidence="1">
    <location>
        <begin position="62"/>
        <end position="90"/>
    </location>
</feature>
<comment type="caution">
    <text evidence="3">The sequence shown here is derived from an EMBL/GenBank/DDBJ whole genome shotgun (WGS) entry which is preliminary data.</text>
</comment>
<evidence type="ECO:0000313" key="4">
    <source>
        <dbReference type="Proteomes" id="UP001293593"/>
    </source>
</evidence>
<sequence length="476" mass="55406">MWSFGFSRPASFSLLFAFLFLSATFLLNWRLDLTKITSFSFLTSLTASPKVDCFDGNLSLSPPPWPSPSPSPSLSPSTSPSRPASWSQPSTTCPEYFRWIHEDLKAWKRTGITKSMLEMDKSLADFKLVIVKGRAYVKTYRRSFQTRDVFTLWGISQLLKMYPGQVPDLELLFHCGDLSKVHKKDFVGSLAPPPVFHYCGDDSTFDIVFPDWSFWGWGELKIRPWETLLMDMEEGNKKMKWEDRIPYAFWKGNPTTSGVRNKLIQCNASHQHDSYAHIYSLNWDKEIQQNYKNTKLQDQCNYRYKVYAEGRSWSVSEKYILACDSMTMFIEPKNYDFYTRGLVPLQHYWPIRPTHMCKDIKSAVEWGNSHPEKAQKLGKEGTKFLKEEVKMKYVYDYMFHVLREYASLMKFKPIIPVGAVEICSEVKDCHMEGVWKEYLNESRVESASAEPPCSLRGNTNLARRLFTFLNRVIDHF</sequence>